<protein>
    <submittedName>
        <fullName evidence="1">Uncharacterized protein</fullName>
    </submittedName>
</protein>
<reference evidence="1 3" key="1">
    <citation type="journal article" date="2016" name="Genome Announc.">
        <title>Draft Genome Sequence of Paenibacillus amylolyticus Heshi-A3, Isolated from Fermented Rice Bran in a Japanese Fermented Seafood Dish.</title>
        <authorList>
            <person name="Akuzawa S."/>
            <person name="Nagaoka J."/>
            <person name="Kanekatsu M."/>
            <person name="Kubota E."/>
            <person name="Ohtake R."/>
            <person name="Suzuki T."/>
            <person name="Kanesaki Y."/>
        </authorList>
    </citation>
    <scope>NUCLEOTIDE SEQUENCE [LARGE SCALE GENOMIC DNA]</scope>
    <source>
        <strain evidence="1 3">Heshi-A3</strain>
    </source>
</reference>
<sequence>MVIRDAAGQIVPFGKVHKQLVADFLHGTLPDWLEVVGTPTFEPLPDRGTITVTTPATAGASAELKMKHLIDSSKVTAIAVTLEALQLNGNIGISVQLGIKSKDSKAGITFFQNVNQKYGMVRAYKADGTYTDFKQNMVFFTTHGVAGDEAQNRKNLTVLLCTGLQFSAGFERPSVWLGADDQYGGVAADLSGGIFQHGNLQCLLKLTTSPAEAKYFKCAQMKVDIWSN</sequence>
<gene>
    <name evidence="2" type="ORF">BK131_16195</name>
    <name evidence="1" type="ORF">PAHA3_3040</name>
</gene>
<proteinExistence type="predicted"/>
<comment type="caution">
    <text evidence="1">The sequence shown here is derived from an EMBL/GenBank/DDBJ whole genome shotgun (WGS) entry which is preliminary data.</text>
</comment>
<dbReference type="EMBL" id="MRTJ01000005">
    <property type="protein sequence ID" value="OMF13444.1"/>
    <property type="molecule type" value="Genomic_DNA"/>
</dbReference>
<dbReference type="RefSeq" id="WP_062835399.1">
    <property type="nucleotide sequence ID" value="NZ_BCNV01000001.1"/>
</dbReference>
<accession>A0A100VN47</accession>
<organism evidence="1 3">
    <name type="scientific">Paenibacillus amylolyticus</name>
    <dbReference type="NCBI Taxonomy" id="1451"/>
    <lineage>
        <taxon>Bacteria</taxon>
        <taxon>Bacillati</taxon>
        <taxon>Bacillota</taxon>
        <taxon>Bacilli</taxon>
        <taxon>Bacillales</taxon>
        <taxon>Paenibacillaceae</taxon>
        <taxon>Paenibacillus</taxon>
    </lineage>
</organism>
<evidence type="ECO:0000313" key="2">
    <source>
        <dbReference type="EMBL" id="OMF13444.1"/>
    </source>
</evidence>
<name>A0A100VN47_PAEAM</name>
<evidence type="ECO:0000313" key="4">
    <source>
        <dbReference type="Proteomes" id="UP000187134"/>
    </source>
</evidence>
<dbReference type="Proteomes" id="UP000069697">
    <property type="component" value="Unassembled WGS sequence"/>
</dbReference>
<evidence type="ECO:0000313" key="1">
    <source>
        <dbReference type="EMBL" id="GAS82966.1"/>
    </source>
</evidence>
<dbReference type="OrthoDB" id="2633370at2"/>
<dbReference type="Proteomes" id="UP000187134">
    <property type="component" value="Unassembled WGS sequence"/>
</dbReference>
<evidence type="ECO:0000313" key="3">
    <source>
        <dbReference type="Proteomes" id="UP000069697"/>
    </source>
</evidence>
<reference evidence="2 4" key="3">
    <citation type="submission" date="2016-11" db="EMBL/GenBank/DDBJ databases">
        <title>Paenibacillus species isolates.</title>
        <authorList>
            <person name="Beno S.M."/>
        </authorList>
    </citation>
    <scope>NUCLEOTIDE SEQUENCE [LARGE SCALE GENOMIC DNA]</scope>
    <source>
        <strain evidence="2 4">FSL H8-0246</strain>
    </source>
</reference>
<dbReference type="EMBL" id="BCNV01000001">
    <property type="protein sequence ID" value="GAS82966.1"/>
    <property type="molecule type" value="Genomic_DNA"/>
</dbReference>
<dbReference type="AlphaFoldDB" id="A0A100VN47"/>
<reference evidence="3" key="2">
    <citation type="submission" date="2016-01" db="EMBL/GenBank/DDBJ databases">
        <title>Draft Genome Sequence of Paenibacillus amylolyticus Heshi-A3 that Was Isolated from Fermented Rice Bran with Aging Salted Mackerel, Which Was Named Heshiko as Traditional Fermented Seafood in Japan.</title>
        <authorList>
            <person name="Akuzawa S."/>
            <person name="Nakagawa J."/>
            <person name="Kanekatsu T."/>
            <person name="Kubota E."/>
            <person name="Ohtake R."/>
            <person name="Suzuki T."/>
            <person name="Kanesaki Y."/>
        </authorList>
    </citation>
    <scope>NUCLEOTIDE SEQUENCE [LARGE SCALE GENOMIC DNA]</scope>
    <source>
        <strain evidence="3">Heshi-A3</strain>
    </source>
</reference>